<accession>A0A0B0EE68</accession>
<comment type="caution">
    <text evidence="2">The sequence shown here is derived from an EMBL/GenBank/DDBJ whole genome shotgun (WGS) entry which is preliminary data.</text>
</comment>
<dbReference type="Gene3D" id="3.20.20.20">
    <property type="entry name" value="Dihydropteroate synthase-like"/>
    <property type="match status" value="1"/>
</dbReference>
<dbReference type="PANTHER" id="PTHR36214">
    <property type="match status" value="1"/>
</dbReference>
<dbReference type="EMBL" id="JRYO01000227">
    <property type="protein sequence ID" value="KHE90904.1"/>
    <property type="molecule type" value="Genomic_DNA"/>
</dbReference>
<dbReference type="InterPro" id="IPR016041">
    <property type="entry name" value="Ac-CoA_synth_d_su_TIM-brl"/>
</dbReference>
<dbReference type="AlphaFoldDB" id="A0A0B0EE68"/>
<keyword evidence="2" id="KW-0560">Oxidoreductase</keyword>
<dbReference type="GO" id="GO:0016491">
    <property type="term" value="F:oxidoreductase activity"/>
    <property type="evidence" value="ECO:0007669"/>
    <property type="project" value="UniProtKB-KW"/>
</dbReference>
<dbReference type="InterPro" id="IPR051069">
    <property type="entry name" value="ACDS_complex_subunit"/>
</dbReference>
<evidence type="ECO:0000259" key="1">
    <source>
        <dbReference type="Pfam" id="PF03599"/>
    </source>
</evidence>
<dbReference type="Proteomes" id="UP000030652">
    <property type="component" value="Unassembled WGS sequence"/>
</dbReference>
<dbReference type="InterPro" id="IPR011005">
    <property type="entry name" value="Dihydropteroate_synth-like_sf"/>
</dbReference>
<dbReference type="NCBIfam" id="TIGR00381">
    <property type="entry name" value="cdhD"/>
    <property type="match status" value="1"/>
</dbReference>
<name>A0A0B0EE68_9BACT</name>
<dbReference type="NCBIfam" id="NF003376">
    <property type="entry name" value="PRK04452.1-2"/>
    <property type="match status" value="1"/>
</dbReference>
<dbReference type="GO" id="GO:0006730">
    <property type="term" value="P:one-carbon metabolic process"/>
    <property type="evidence" value="ECO:0007669"/>
    <property type="project" value="InterPro"/>
</dbReference>
<protein>
    <submittedName>
        <fullName evidence="2">Small subunit of corrinoid FeS protein of the CODH/ACS complex (AcsD)</fullName>
        <ecNumber evidence="2">1.2.99.2</ecNumber>
    </submittedName>
</protein>
<dbReference type="EC" id="1.2.99.2" evidence="2"/>
<dbReference type="Pfam" id="PF03599">
    <property type="entry name" value="CdhD"/>
    <property type="match status" value="1"/>
</dbReference>
<dbReference type="SUPFAM" id="SSF51717">
    <property type="entry name" value="Dihydropteroate synthetase-like"/>
    <property type="match status" value="1"/>
</dbReference>
<sequence length="318" mass="34647">MEIANIADKCSGTVKEVTIGATKDEGGTRGKSITVGGSNCTPFMDFDGNQGHKPAIAMDVYDIPPEEWPEPLMKHYADVVDNPANWAKKCVEFGADLICLKLDGIHPDKKNIGASETVSTVKSILEAVDIPLIIWGCENDERDNEILPKVSEAAKGERCLIGSVTQDNYKTITAVCLADGHNLITQAPVDINIGKQINILVADLGFPDDRIVMFQTTGALGYGIEYCYSIHERARIAALSGDRQMSFPVICDVGHEAWRSKESKASDSEAPQWGSFADRGIMWEAITATTLMQSGVDIIRMNHPEAVSIVKKHIENLT</sequence>
<feature type="domain" description="CO dehydrogenase/acetyl-CoA synthase delta subunit TIM barrel" evidence="1">
    <location>
        <begin position="16"/>
        <end position="264"/>
    </location>
</feature>
<dbReference type="InterPro" id="IPR004486">
    <property type="entry name" value="CO_DH/Ac-CoA_synth_dsu"/>
</dbReference>
<gene>
    <name evidence="2" type="primary">acsD</name>
    <name evidence="2" type="ORF">SCABRO_03349</name>
</gene>
<proteinExistence type="predicted"/>
<dbReference type="eggNOG" id="COG2069">
    <property type="taxonomic scope" value="Bacteria"/>
</dbReference>
<evidence type="ECO:0000313" key="2">
    <source>
        <dbReference type="EMBL" id="KHE90904.1"/>
    </source>
</evidence>
<reference evidence="2 3" key="1">
    <citation type="submission" date="2014-10" db="EMBL/GenBank/DDBJ databases">
        <title>Draft genome of anammox bacterium scalindua brodae, obtained using differential coverage binning of sequence data from two enrichment reactors.</title>
        <authorList>
            <person name="Speth D.R."/>
            <person name="Russ L."/>
            <person name="Kartal B."/>
            <person name="Op den Camp H.J."/>
            <person name="Dutilh B.E."/>
            <person name="Jetten M.S."/>
        </authorList>
    </citation>
    <scope>NUCLEOTIDE SEQUENCE [LARGE SCALE GENOMIC DNA]</scope>
    <source>
        <strain evidence="2">RU1</strain>
    </source>
</reference>
<organism evidence="2 3">
    <name type="scientific">Candidatus Scalindua brodae</name>
    <dbReference type="NCBI Taxonomy" id="237368"/>
    <lineage>
        <taxon>Bacteria</taxon>
        <taxon>Pseudomonadati</taxon>
        <taxon>Planctomycetota</taxon>
        <taxon>Candidatus Brocadiia</taxon>
        <taxon>Candidatus Brocadiales</taxon>
        <taxon>Candidatus Scalinduaceae</taxon>
        <taxon>Candidatus Scalindua</taxon>
    </lineage>
</organism>
<evidence type="ECO:0000313" key="3">
    <source>
        <dbReference type="Proteomes" id="UP000030652"/>
    </source>
</evidence>
<dbReference type="PANTHER" id="PTHR36214:SF5">
    <property type="entry name" value="ACETYL-COA DECARBONYLASE_SYNTHASE COMPLEX SUBUNIT DELTA"/>
    <property type="match status" value="1"/>
</dbReference>